<dbReference type="PANTHER" id="PTHR45850:SF4">
    <property type="entry name" value="SORTING NEXIN-6"/>
    <property type="match status" value="1"/>
</dbReference>
<dbReference type="GO" id="GO:0005829">
    <property type="term" value="C:cytosol"/>
    <property type="evidence" value="ECO:0007669"/>
    <property type="project" value="GOC"/>
</dbReference>
<feature type="domain" description="Sorting nexin/Vps5-like C-terminal" evidence="1">
    <location>
        <begin position="158"/>
        <end position="237"/>
    </location>
</feature>
<dbReference type="Gene3D" id="1.20.1270.60">
    <property type="entry name" value="Arfaptin homology (AH) domain/BAR domain"/>
    <property type="match status" value="1"/>
</dbReference>
<sequence>MVKSADGVIVSGVKDVDDFFEHERTFLLEYHNRVKDASAKSDRMTRSHKSAADDYNRIGSSLYALGTQDSTDICKFFLKVSELFDKTRKIEARVSADEDLKLSDLLKYYLRESQAAKVRLGCEELMMGILVCILKQCRAVWLGSQRLVDWGRRNEDLLYRRSRSLVDYENANKALDKARAKNKDVLQAETSQQLCCQKFEKISESAKQELIDFKTRRVAAFRKNLVELAELELKHAKTGFLCVAPAILELTQ</sequence>
<dbReference type="InterPro" id="IPR015404">
    <property type="entry name" value="Vps5_C"/>
</dbReference>
<dbReference type="Proteomes" id="UP000030759">
    <property type="component" value="Unassembled WGS sequence"/>
</dbReference>
<evidence type="ECO:0000259" key="1">
    <source>
        <dbReference type="Pfam" id="PF09325"/>
    </source>
</evidence>
<name>A0A061I0N7_CRIGR</name>
<gene>
    <name evidence="2" type="ORF">H671_5g14246</name>
</gene>
<accession>A0A061I0N7</accession>
<dbReference type="Pfam" id="PF09325">
    <property type="entry name" value="Vps5"/>
    <property type="match status" value="1"/>
</dbReference>
<dbReference type="PANTHER" id="PTHR45850">
    <property type="entry name" value="SORTING NEXIN FAMILY MEMBER"/>
    <property type="match status" value="1"/>
</dbReference>
<organism evidence="2 3">
    <name type="scientific">Cricetulus griseus</name>
    <name type="common">Chinese hamster</name>
    <name type="synonym">Cricetulus barabensis griseus</name>
    <dbReference type="NCBI Taxonomy" id="10029"/>
    <lineage>
        <taxon>Eukaryota</taxon>
        <taxon>Metazoa</taxon>
        <taxon>Chordata</taxon>
        <taxon>Craniata</taxon>
        <taxon>Vertebrata</taxon>
        <taxon>Euteleostomi</taxon>
        <taxon>Mammalia</taxon>
        <taxon>Eutheria</taxon>
        <taxon>Euarchontoglires</taxon>
        <taxon>Glires</taxon>
        <taxon>Rodentia</taxon>
        <taxon>Myomorpha</taxon>
        <taxon>Muroidea</taxon>
        <taxon>Cricetidae</taxon>
        <taxon>Cricetinae</taxon>
        <taxon>Cricetulus</taxon>
    </lineage>
</organism>
<reference evidence="3" key="1">
    <citation type="journal article" date="2013" name="Nat. Biotechnol.">
        <title>Chinese hamster genome sequenced from sorted chromosomes.</title>
        <authorList>
            <person name="Brinkrolf K."/>
            <person name="Rupp O."/>
            <person name="Laux H."/>
            <person name="Kollin F."/>
            <person name="Ernst W."/>
            <person name="Linke B."/>
            <person name="Kofler R."/>
            <person name="Romand S."/>
            <person name="Hesse F."/>
            <person name="Budach W.E."/>
            <person name="Galosy S."/>
            <person name="Muller D."/>
            <person name="Noll T."/>
            <person name="Wienberg J."/>
            <person name="Jostock T."/>
            <person name="Leonard M."/>
            <person name="Grillari J."/>
            <person name="Tauch A."/>
            <person name="Goesmann A."/>
            <person name="Helk B."/>
            <person name="Mott J.E."/>
            <person name="Puhler A."/>
            <person name="Borth N."/>
        </authorList>
    </citation>
    <scope>NUCLEOTIDE SEQUENCE [LARGE SCALE GENOMIC DNA]</scope>
    <source>
        <strain evidence="3">17A/GY</strain>
    </source>
</reference>
<dbReference type="InterPro" id="IPR027267">
    <property type="entry name" value="AH/BAR_dom_sf"/>
</dbReference>
<dbReference type="EMBL" id="KE677406">
    <property type="protein sequence ID" value="ERE73410.1"/>
    <property type="molecule type" value="Genomic_DNA"/>
</dbReference>
<dbReference type="GO" id="GO:0005768">
    <property type="term" value="C:endosome"/>
    <property type="evidence" value="ECO:0007669"/>
    <property type="project" value="TreeGrafter"/>
</dbReference>
<protein>
    <submittedName>
        <fullName evidence="2">Sorting nexin-6-like protein</fullName>
    </submittedName>
</protein>
<proteinExistence type="predicted"/>
<evidence type="ECO:0000313" key="3">
    <source>
        <dbReference type="Proteomes" id="UP000030759"/>
    </source>
</evidence>
<evidence type="ECO:0000313" key="2">
    <source>
        <dbReference type="EMBL" id="ERE73410.1"/>
    </source>
</evidence>
<dbReference type="GO" id="GO:0034452">
    <property type="term" value="F:dynactin binding"/>
    <property type="evidence" value="ECO:0007669"/>
    <property type="project" value="TreeGrafter"/>
</dbReference>
<dbReference type="GO" id="GO:0042147">
    <property type="term" value="P:retrograde transport, endosome to Golgi"/>
    <property type="evidence" value="ECO:0007669"/>
    <property type="project" value="TreeGrafter"/>
</dbReference>
<dbReference type="AlphaFoldDB" id="A0A061I0N7"/>